<gene>
    <name evidence="13" type="ORF">MICH65_0652</name>
</gene>
<dbReference type="InterPro" id="IPR037041">
    <property type="entry name" value="Trigger_fac_C_sf"/>
</dbReference>
<dbReference type="Gene3D" id="1.10.3120.10">
    <property type="entry name" value="Trigger factor, C-terminal domain"/>
    <property type="match status" value="1"/>
</dbReference>
<dbReference type="EMBL" id="CP047901">
    <property type="protein sequence ID" value="QHO63633.1"/>
    <property type="molecule type" value="Genomic_DNA"/>
</dbReference>
<dbReference type="RefSeq" id="WP_161932005.1">
    <property type="nucleotide sequence ID" value="NZ_CP047901.1"/>
</dbReference>
<proteinExistence type="inferred from homology"/>
<evidence type="ECO:0000256" key="1">
    <source>
        <dbReference type="ARBA" id="ARBA00000971"/>
    </source>
</evidence>
<evidence type="ECO:0000313" key="13">
    <source>
        <dbReference type="EMBL" id="QHO63633.1"/>
    </source>
</evidence>
<dbReference type="InterPro" id="IPR008880">
    <property type="entry name" value="Trigger_fac_C"/>
</dbReference>
<dbReference type="AlphaFoldDB" id="A0A857N8I2"/>
<evidence type="ECO:0000256" key="10">
    <source>
        <dbReference type="SAM" id="MobiDB-lite"/>
    </source>
</evidence>
<evidence type="ECO:0000256" key="5">
    <source>
        <dbReference type="ARBA" id="ARBA00016902"/>
    </source>
</evidence>
<keyword evidence="14" id="KW-1185">Reference proteome</keyword>
<evidence type="ECO:0000256" key="4">
    <source>
        <dbReference type="ARBA" id="ARBA00013194"/>
    </source>
</evidence>
<dbReference type="GO" id="GO:0003755">
    <property type="term" value="F:peptidyl-prolyl cis-trans isomerase activity"/>
    <property type="evidence" value="ECO:0007669"/>
    <property type="project" value="UniProtKB-KW"/>
</dbReference>
<evidence type="ECO:0000313" key="14">
    <source>
        <dbReference type="Proteomes" id="UP000463983"/>
    </source>
</evidence>
<evidence type="ECO:0000256" key="7">
    <source>
        <dbReference type="ARBA" id="ARBA00023186"/>
    </source>
</evidence>
<dbReference type="Pfam" id="PF05697">
    <property type="entry name" value="Trigger_N"/>
    <property type="match status" value="1"/>
</dbReference>
<organism evidence="13 14">
    <name type="scientific">Candidatus Chazhemtobacterium aquaticus</name>
    <dbReference type="NCBI Taxonomy" id="2715735"/>
    <lineage>
        <taxon>Bacteria</taxon>
        <taxon>Candidatus Chazhemtobacteraceae</taxon>
        <taxon>Candidatus Chazhemtobacterium</taxon>
    </lineage>
</organism>
<accession>A0A857N8I2</accession>
<evidence type="ECO:0000256" key="9">
    <source>
        <dbReference type="ARBA" id="ARBA00029986"/>
    </source>
</evidence>
<dbReference type="GO" id="GO:0043335">
    <property type="term" value="P:protein unfolding"/>
    <property type="evidence" value="ECO:0007669"/>
    <property type="project" value="TreeGrafter"/>
</dbReference>
<keyword evidence="6" id="KW-0697">Rotamase</keyword>
<dbReference type="SUPFAM" id="SSF102735">
    <property type="entry name" value="Trigger factor ribosome-binding domain"/>
    <property type="match status" value="1"/>
</dbReference>
<dbReference type="GO" id="GO:0005737">
    <property type="term" value="C:cytoplasm"/>
    <property type="evidence" value="ECO:0007669"/>
    <property type="project" value="UniProtKB-SubCell"/>
</dbReference>
<dbReference type="GO" id="GO:0051083">
    <property type="term" value="P:'de novo' cotranslational protein folding"/>
    <property type="evidence" value="ECO:0007669"/>
    <property type="project" value="TreeGrafter"/>
</dbReference>
<evidence type="ECO:0000256" key="6">
    <source>
        <dbReference type="ARBA" id="ARBA00023110"/>
    </source>
</evidence>
<dbReference type="InterPro" id="IPR005215">
    <property type="entry name" value="Trig_fac"/>
</dbReference>
<feature type="domain" description="Trigger factor C-terminal" evidence="12">
    <location>
        <begin position="164"/>
        <end position="296"/>
    </location>
</feature>
<feature type="domain" description="Trigger factor ribosome-binding bacterial" evidence="11">
    <location>
        <begin position="10"/>
        <end position="133"/>
    </location>
</feature>
<dbReference type="PANTHER" id="PTHR30560">
    <property type="entry name" value="TRIGGER FACTOR CHAPERONE AND PEPTIDYL-PROLYL CIS/TRANS ISOMERASE"/>
    <property type="match status" value="1"/>
</dbReference>
<evidence type="ECO:0000256" key="8">
    <source>
        <dbReference type="ARBA" id="ARBA00023235"/>
    </source>
</evidence>
<keyword evidence="7" id="KW-0143">Chaperone</keyword>
<comment type="similarity">
    <text evidence="3">Belongs to the FKBP-type PPIase family. Tig subfamily.</text>
</comment>
<feature type="region of interest" description="Disordered" evidence="10">
    <location>
        <begin position="142"/>
        <end position="164"/>
    </location>
</feature>
<dbReference type="InterPro" id="IPR008881">
    <property type="entry name" value="Trigger_fac_ribosome-bd_bac"/>
</dbReference>
<keyword evidence="8" id="KW-0413">Isomerase</keyword>
<sequence length="298" mass="33580">MTEKTAIALKTESHQDSTIVITATIDANLVAKHQNDSMLHLGHDLTIKGFRRGKAPLNVLKEHLDPQKVTNHTLEHIFPEIIKEVFKQHQLKIIGNPTLTAVTTPDQAPWTVTLSFPLLPEFEIKGYQDKLKKAFKDLEAKTKKDANSKTKSDDKTQTPKDPQSEKLTALLDTLLKEIELTVPESLITQEVNQSLVRLYDHTQALGITVDQYLKSLGKTAEQIKQDYHQAATENLKIEFILDRIATDLDIAVNDDEITDMINASGDQQAKDQLNHPEQRAYVKGIIKKRKTIDALLNL</sequence>
<dbReference type="Pfam" id="PF05698">
    <property type="entry name" value="Trigger_C"/>
    <property type="match status" value="1"/>
</dbReference>
<comment type="catalytic activity">
    <reaction evidence="1">
        <text>[protein]-peptidylproline (omega=180) = [protein]-peptidylproline (omega=0)</text>
        <dbReference type="Rhea" id="RHEA:16237"/>
        <dbReference type="Rhea" id="RHEA-COMP:10747"/>
        <dbReference type="Rhea" id="RHEA-COMP:10748"/>
        <dbReference type="ChEBI" id="CHEBI:83833"/>
        <dbReference type="ChEBI" id="CHEBI:83834"/>
        <dbReference type="EC" id="5.2.1.8"/>
    </reaction>
</comment>
<dbReference type="InterPro" id="IPR027304">
    <property type="entry name" value="Trigger_fact/SurA_dom_sf"/>
</dbReference>
<dbReference type="EC" id="5.2.1.8" evidence="4"/>
<evidence type="ECO:0000259" key="11">
    <source>
        <dbReference type="Pfam" id="PF05697"/>
    </source>
</evidence>
<dbReference type="GO" id="GO:0043022">
    <property type="term" value="F:ribosome binding"/>
    <property type="evidence" value="ECO:0007669"/>
    <property type="project" value="TreeGrafter"/>
</dbReference>
<dbReference type="PANTHER" id="PTHR30560:SF3">
    <property type="entry name" value="TRIGGER FACTOR-LIKE PROTEIN TIG, CHLOROPLASTIC"/>
    <property type="match status" value="1"/>
</dbReference>
<evidence type="ECO:0000256" key="3">
    <source>
        <dbReference type="ARBA" id="ARBA00005464"/>
    </source>
</evidence>
<dbReference type="GO" id="GO:0044183">
    <property type="term" value="F:protein folding chaperone"/>
    <property type="evidence" value="ECO:0007669"/>
    <property type="project" value="TreeGrafter"/>
</dbReference>
<protein>
    <recommendedName>
        <fullName evidence="5">Trigger factor</fullName>
        <ecNumber evidence="4">5.2.1.8</ecNumber>
    </recommendedName>
    <alternativeName>
        <fullName evidence="9">PPIase</fullName>
    </alternativeName>
</protein>
<dbReference type="Proteomes" id="UP000463983">
    <property type="component" value="Chromosome"/>
</dbReference>
<comment type="subcellular location">
    <subcellularLocation>
        <location evidence="2">Cytoplasm</location>
    </subcellularLocation>
</comment>
<evidence type="ECO:0000256" key="2">
    <source>
        <dbReference type="ARBA" id="ARBA00004496"/>
    </source>
</evidence>
<dbReference type="SUPFAM" id="SSF109998">
    <property type="entry name" value="Triger factor/SurA peptide-binding domain-like"/>
    <property type="match status" value="1"/>
</dbReference>
<name>A0A857N8I2_9BACT</name>
<dbReference type="Gene3D" id="3.30.70.1050">
    <property type="entry name" value="Trigger factor ribosome-binding domain"/>
    <property type="match status" value="1"/>
</dbReference>
<evidence type="ECO:0000259" key="12">
    <source>
        <dbReference type="Pfam" id="PF05698"/>
    </source>
</evidence>
<dbReference type="InterPro" id="IPR036611">
    <property type="entry name" value="Trigger_fac_ribosome-bd_sf"/>
</dbReference>
<dbReference type="GO" id="GO:0015031">
    <property type="term" value="P:protein transport"/>
    <property type="evidence" value="ECO:0007669"/>
    <property type="project" value="InterPro"/>
</dbReference>
<dbReference type="KEGG" id="caqa:MICH65_0652"/>
<reference evidence="14" key="1">
    <citation type="journal article" date="2020" name="Microorganisms">
        <title>Complete Genome of a Member of a New Bacterial Lineage in the Microgenomates Group Reveals an Unusual Nucleotide Composition Disparity Between Two Strands of DNA and Limited Metabolic Potential.</title>
        <authorList>
            <person name="Kadnikov V.V."/>
            <person name="Mardanov A.V."/>
            <person name="Beletsky A.V."/>
            <person name="Karnachuk O.V."/>
            <person name="Ravin N.V."/>
        </authorList>
    </citation>
    <scope>NUCLEOTIDE SEQUENCE [LARGE SCALE GENOMIC DNA]</scope>
</reference>